<keyword evidence="2" id="KW-1185">Reference proteome</keyword>
<comment type="caution">
    <text evidence="1">The sequence shown here is derived from an EMBL/GenBank/DDBJ whole genome shotgun (WGS) entry which is preliminary data.</text>
</comment>
<name>A0A7V8SXS2_9BACT</name>
<evidence type="ECO:0000313" key="2">
    <source>
        <dbReference type="Proteomes" id="UP000567293"/>
    </source>
</evidence>
<organism evidence="1 2">
    <name type="scientific">Candidatus Acidiferrum panamense</name>
    <dbReference type="NCBI Taxonomy" id="2741543"/>
    <lineage>
        <taxon>Bacteria</taxon>
        <taxon>Pseudomonadati</taxon>
        <taxon>Acidobacteriota</taxon>
        <taxon>Terriglobia</taxon>
        <taxon>Candidatus Acidiferrales</taxon>
        <taxon>Candidatus Acidiferrum</taxon>
    </lineage>
</organism>
<dbReference type="Proteomes" id="UP000567293">
    <property type="component" value="Unassembled WGS sequence"/>
</dbReference>
<gene>
    <name evidence="1" type="ORF">HRJ53_14485</name>
</gene>
<reference evidence="1" key="1">
    <citation type="submission" date="2020-06" db="EMBL/GenBank/DDBJ databases">
        <title>Legume-microbial interactions unlock mineral nutrients during tropical forest succession.</title>
        <authorList>
            <person name="Epihov D.Z."/>
        </authorList>
    </citation>
    <scope>NUCLEOTIDE SEQUENCE [LARGE SCALE GENOMIC DNA]</scope>
    <source>
        <strain evidence="1">Pan2503</strain>
    </source>
</reference>
<sequence>MARSTKAEKAQHLNAARVLLQRHLPLADAVRQLSREFDLSERQAYRYLEKASQLHRPVEIPETTIPVTLKLPPRTVELVRKHAKGSGLTIGAIVTAALNAFLRTLKRHG</sequence>
<accession>A0A7V8SXS2</accession>
<protein>
    <submittedName>
        <fullName evidence="1">Uncharacterized protein</fullName>
    </submittedName>
</protein>
<dbReference type="AlphaFoldDB" id="A0A7V8SXS2"/>
<dbReference type="EMBL" id="JACDQQ010001392">
    <property type="protein sequence ID" value="MBA0086191.1"/>
    <property type="molecule type" value="Genomic_DNA"/>
</dbReference>
<proteinExistence type="predicted"/>
<evidence type="ECO:0000313" key="1">
    <source>
        <dbReference type="EMBL" id="MBA0086191.1"/>
    </source>
</evidence>